<dbReference type="InterPro" id="IPR010977">
    <property type="entry name" value="Aromatic_deC"/>
</dbReference>
<comment type="cofactor">
    <cofactor evidence="1 6 7">
        <name>pyridoxal 5'-phosphate</name>
        <dbReference type="ChEBI" id="CHEBI:597326"/>
    </cofactor>
</comment>
<dbReference type="Proteomes" id="UP000004508">
    <property type="component" value="Unassembled WGS sequence"/>
</dbReference>
<dbReference type="InterPro" id="IPR015421">
    <property type="entry name" value="PyrdxlP-dep_Trfase_major"/>
</dbReference>
<protein>
    <submittedName>
        <fullName evidence="8">Diaminobutyrate decarboxylase</fullName>
        <ecNumber evidence="8">4.1.1.86</ecNumber>
    </submittedName>
</protein>
<dbReference type="InterPro" id="IPR015424">
    <property type="entry name" value="PyrdxlP-dep_Trfase"/>
</dbReference>
<dbReference type="STRING" id="485913.Krac_7014"/>
<evidence type="ECO:0000256" key="3">
    <source>
        <dbReference type="ARBA" id="ARBA00022793"/>
    </source>
</evidence>
<comment type="caution">
    <text evidence="8">The sequence shown here is derived from an EMBL/GenBank/DDBJ whole genome shotgun (WGS) entry which is preliminary data.</text>
</comment>
<reference evidence="8 9" key="1">
    <citation type="journal article" date="2011" name="Stand. Genomic Sci.">
        <title>Non-contiguous finished genome sequence and contextual data of the filamentous soil bacterium Ktedonobacter racemifer type strain (SOSP1-21).</title>
        <authorList>
            <person name="Chang Y.J."/>
            <person name="Land M."/>
            <person name="Hauser L."/>
            <person name="Chertkov O."/>
            <person name="Del Rio T.G."/>
            <person name="Nolan M."/>
            <person name="Copeland A."/>
            <person name="Tice H."/>
            <person name="Cheng J.F."/>
            <person name="Lucas S."/>
            <person name="Han C."/>
            <person name="Goodwin L."/>
            <person name="Pitluck S."/>
            <person name="Ivanova N."/>
            <person name="Ovchinikova G."/>
            <person name="Pati A."/>
            <person name="Chen A."/>
            <person name="Palaniappan K."/>
            <person name="Mavromatis K."/>
            <person name="Liolios K."/>
            <person name="Brettin T."/>
            <person name="Fiebig A."/>
            <person name="Rohde M."/>
            <person name="Abt B."/>
            <person name="Goker M."/>
            <person name="Detter J.C."/>
            <person name="Woyke T."/>
            <person name="Bristow J."/>
            <person name="Eisen J.A."/>
            <person name="Markowitz V."/>
            <person name="Hugenholtz P."/>
            <person name="Kyrpides N.C."/>
            <person name="Klenk H.P."/>
            <person name="Lapidus A."/>
        </authorList>
    </citation>
    <scope>NUCLEOTIDE SEQUENCE [LARGE SCALE GENOMIC DNA]</scope>
    <source>
        <strain evidence="9">DSM 44963</strain>
    </source>
</reference>
<sequence length="506" mass="56108">MNEIDTKAYNEHAVDSRRAQVPGFSFSEAELRDLGYQIIDEMATYLAGIQNRPVWQAMPDDVRTVVRRQVLPEQGQPFEETLAFLREMLLPYPQGNGHPRFAGWINSAPAHAGILLKPLEAAMNPNCGIGEHAGQELERRAVQWVMELCGFPIEGSAGVFVSGGSEANFTCLQAARHWAAQAQGWDVRKQGVQGLQRPFVLYQSDQGHFSVRKSVEAMGLGSDAIHIISSTSTWQMDVGQLSRRIRADRAAGFTPFCVAATAGTVETGAIDPLDELADLCAEEGLWLHVDGSYGAFGVLDKGVAPLYKGLERVDSLATDQHKWLSVPIDCGCALVRNGATLHDTFRLNHTEPDEREAWMSEYTLQRTRRFRALDVWAVVRTAGRSGLINAIASNIGMARLFAQLIEEEPTLELLADGPLSIVRFRYAPDTLLDQPRLLDRLNKTLAHTIQERGKAFFTSTHFAGKETLRACFVNYMTTETDVRAMVNEVLRTAKALSYFRGEVEAI</sequence>
<keyword evidence="9" id="KW-1185">Reference proteome</keyword>
<name>D6TQC7_KTERA</name>
<dbReference type="GO" id="GO:0004058">
    <property type="term" value="F:aromatic-L-amino-acid decarboxylase activity"/>
    <property type="evidence" value="ECO:0007669"/>
    <property type="project" value="UniProtKB-ARBA"/>
</dbReference>
<dbReference type="Pfam" id="PF00282">
    <property type="entry name" value="Pyridoxal_deC"/>
    <property type="match status" value="1"/>
</dbReference>
<keyword evidence="3" id="KW-0210">Decarboxylase</keyword>
<evidence type="ECO:0000256" key="4">
    <source>
        <dbReference type="ARBA" id="ARBA00022898"/>
    </source>
</evidence>
<gene>
    <name evidence="8" type="ORF">Krac_7014</name>
</gene>
<dbReference type="PANTHER" id="PTHR11999:SF70">
    <property type="entry name" value="MIP05841P"/>
    <property type="match status" value="1"/>
</dbReference>
<dbReference type="EMBL" id="ADVG01000002">
    <property type="protein sequence ID" value="EFH85775.1"/>
    <property type="molecule type" value="Genomic_DNA"/>
</dbReference>
<dbReference type="PANTHER" id="PTHR11999">
    <property type="entry name" value="GROUP II PYRIDOXAL-5-PHOSPHATE DECARBOXYLASE"/>
    <property type="match status" value="1"/>
</dbReference>
<dbReference type="PRINTS" id="PR00800">
    <property type="entry name" value="YHDCRBOXLASE"/>
</dbReference>
<evidence type="ECO:0000313" key="9">
    <source>
        <dbReference type="Proteomes" id="UP000004508"/>
    </source>
</evidence>
<dbReference type="InParanoid" id="D6TQC7"/>
<evidence type="ECO:0000256" key="1">
    <source>
        <dbReference type="ARBA" id="ARBA00001933"/>
    </source>
</evidence>
<dbReference type="eggNOG" id="COG0076">
    <property type="taxonomic scope" value="Bacteria"/>
</dbReference>
<dbReference type="InterPro" id="IPR015422">
    <property type="entry name" value="PyrdxlP-dep_Trfase_small"/>
</dbReference>
<evidence type="ECO:0000313" key="8">
    <source>
        <dbReference type="EMBL" id="EFH85775.1"/>
    </source>
</evidence>
<dbReference type="EC" id="4.1.1.86" evidence="8"/>
<dbReference type="AlphaFoldDB" id="D6TQC7"/>
<dbReference type="GO" id="GO:0030170">
    <property type="term" value="F:pyridoxal phosphate binding"/>
    <property type="evidence" value="ECO:0007669"/>
    <property type="project" value="InterPro"/>
</dbReference>
<evidence type="ECO:0000256" key="5">
    <source>
        <dbReference type="ARBA" id="ARBA00023239"/>
    </source>
</evidence>
<evidence type="ECO:0000256" key="6">
    <source>
        <dbReference type="PIRSR" id="PIRSR602129-50"/>
    </source>
</evidence>
<dbReference type="GO" id="GO:0033983">
    <property type="term" value="F:diaminobutyrate decarboxylase activity"/>
    <property type="evidence" value="ECO:0007669"/>
    <property type="project" value="UniProtKB-EC"/>
</dbReference>
<keyword evidence="5 7" id="KW-0456">Lyase</keyword>
<dbReference type="SUPFAM" id="SSF53383">
    <property type="entry name" value="PLP-dependent transferases"/>
    <property type="match status" value="1"/>
</dbReference>
<evidence type="ECO:0000256" key="7">
    <source>
        <dbReference type="RuleBase" id="RU000382"/>
    </source>
</evidence>
<keyword evidence="4 6" id="KW-0663">Pyridoxal phosphate</keyword>
<dbReference type="Gene3D" id="1.20.1340.10">
    <property type="entry name" value="dopa decarboxylase, N-terminal domain"/>
    <property type="match status" value="1"/>
</dbReference>
<dbReference type="GO" id="GO:0006520">
    <property type="term" value="P:amino acid metabolic process"/>
    <property type="evidence" value="ECO:0007669"/>
    <property type="project" value="InterPro"/>
</dbReference>
<proteinExistence type="inferred from homology"/>
<dbReference type="Gene3D" id="3.90.1150.10">
    <property type="entry name" value="Aspartate Aminotransferase, domain 1"/>
    <property type="match status" value="1"/>
</dbReference>
<evidence type="ECO:0000256" key="2">
    <source>
        <dbReference type="ARBA" id="ARBA00009533"/>
    </source>
</evidence>
<dbReference type="GO" id="GO:0019752">
    <property type="term" value="P:carboxylic acid metabolic process"/>
    <property type="evidence" value="ECO:0007669"/>
    <property type="project" value="InterPro"/>
</dbReference>
<dbReference type="Gene3D" id="3.40.640.10">
    <property type="entry name" value="Type I PLP-dependent aspartate aminotransferase-like (Major domain)"/>
    <property type="match status" value="1"/>
</dbReference>
<accession>D6TQC7</accession>
<dbReference type="InterPro" id="IPR002129">
    <property type="entry name" value="PyrdxlP-dep_de-COase"/>
</dbReference>
<feature type="modified residue" description="N6-(pyridoxal phosphate)lysine" evidence="6">
    <location>
        <position position="322"/>
    </location>
</feature>
<organism evidence="8 9">
    <name type="scientific">Ktedonobacter racemifer DSM 44963</name>
    <dbReference type="NCBI Taxonomy" id="485913"/>
    <lineage>
        <taxon>Bacteria</taxon>
        <taxon>Bacillati</taxon>
        <taxon>Chloroflexota</taxon>
        <taxon>Ktedonobacteria</taxon>
        <taxon>Ktedonobacterales</taxon>
        <taxon>Ktedonobacteraceae</taxon>
        <taxon>Ktedonobacter</taxon>
    </lineage>
</organism>
<comment type="similarity">
    <text evidence="2 7">Belongs to the group II decarboxylase family.</text>
</comment>